<reference evidence="4" key="1">
    <citation type="submission" date="2023-08" db="EMBL/GenBank/DDBJ databases">
        <title>Genomic characterization of piscicolin 126 produced by Carnobacterium maltaromaticum CM22 strain isolated from salmon (Salmo salar).</title>
        <authorList>
            <person name="Gonzalez-Gragera E."/>
            <person name="Garcia-Lopez J.D."/>
            <person name="Teso-Perez C."/>
            <person name="Gimenez-Hernandez I."/>
            <person name="Peralta-Sanchez J.M."/>
            <person name="Valdivia E."/>
            <person name="Montalban-Lopez M."/>
            <person name="Martin-Platero A.M."/>
            <person name="Banos A."/>
            <person name="Martinez-Bueno M."/>
        </authorList>
    </citation>
    <scope>NUCLEOTIDE SEQUENCE</scope>
    <source>
        <strain evidence="4">CM22</strain>
    </source>
</reference>
<dbReference type="RefSeq" id="WP_322809126.1">
    <property type="nucleotide sequence ID" value="NZ_JAVBVO010000003.1"/>
</dbReference>
<proteinExistence type="predicted"/>
<gene>
    <name evidence="4" type="ORF">RAK27_11305</name>
</gene>
<feature type="domain" description="Mga helix-turn-helix" evidence="3">
    <location>
        <begin position="73"/>
        <end position="157"/>
    </location>
</feature>
<dbReference type="InterPro" id="IPR007737">
    <property type="entry name" value="Mga_HTH"/>
</dbReference>
<dbReference type="PANTHER" id="PTHR30185">
    <property type="entry name" value="CRYPTIC BETA-GLUCOSIDE BGL OPERON ANTITERMINATOR"/>
    <property type="match status" value="1"/>
</dbReference>
<accession>A0AAW9JUI0</accession>
<evidence type="ECO:0000259" key="3">
    <source>
        <dbReference type="Pfam" id="PF05043"/>
    </source>
</evidence>
<keyword evidence="1" id="KW-0805">Transcription regulation</keyword>
<dbReference type="EMBL" id="JAVBVO010000003">
    <property type="protein sequence ID" value="MDZ5759248.1"/>
    <property type="molecule type" value="Genomic_DNA"/>
</dbReference>
<dbReference type="Pfam" id="PF05043">
    <property type="entry name" value="Mga"/>
    <property type="match status" value="1"/>
</dbReference>
<keyword evidence="2" id="KW-0804">Transcription</keyword>
<dbReference type="InterPro" id="IPR036388">
    <property type="entry name" value="WH-like_DNA-bd_sf"/>
</dbReference>
<dbReference type="InterPro" id="IPR050661">
    <property type="entry name" value="BglG_antiterminators"/>
</dbReference>
<evidence type="ECO:0000313" key="4">
    <source>
        <dbReference type="EMBL" id="MDZ5759248.1"/>
    </source>
</evidence>
<dbReference type="Proteomes" id="UP001290462">
    <property type="component" value="Unassembled WGS sequence"/>
</dbReference>
<evidence type="ECO:0000256" key="1">
    <source>
        <dbReference type="ARBA" id="ARBA00023015"/>
    </source>
</evidence>
<evidence type="ECO:0000256" key="2">
    <source>
        <dbReference type="ARBA" id="ARBA00023163"/>
    </source>
</evidence>
<dbReference type="AlphaFoldDB" id="A0AAW9JUI0"/>
<organism evidence="4 5">
    <name type="scientific">Carnobacterium maltaromaticum</name>
    <name type="common">Carnobacterium piscicola</name>
    <dbReference type="NCBI Taxonomy" id="2751"/>
    <lineage>
        <taxon>Bacteria</taxon>
        <taxon>Bacillati</taxon>
        <taxon>Bacillota</taxon>
        <taxon>Bacilli</taxon>
        <taxon>Lactobacillales</taxon>
        <taxon>Carnobacteriaceae</taxon>
        <taxon>Carnobacterium</taxon>
    </lineage>
</organism>
<evidence type="ECO:0000313" key="5">
    <source>
        <dbReference type="Proteomes" id="UP001290462"/>
    </source>
</evidence>
<comment type="caution">
    <text evidence="4">The sequence shown here is derived from an EMBL/GenBank/DDBJ whole genome shotgun (WGS) entry which is preliminary data.</text>
</comment>
<protein>
    <submittedName>
        <fullName evidence="4">Helix-turn-helix domain-containing protein</fullName>
    </submittedName>
</protein>
<sequence>MRDILTGYDEKQLKLLEYLSDRGWVPFDELTIEIGGTKKSIRGNIKEINGYLKPLKIEESLERGIYLSIPTSASIYSIYSKMLYRSREFQMIELIFFDESFTLETLSEELFISLSTLKRMIKRLNPILEKLNIQIATNPIKISGSETQICNFMIHYFEEKYIDEKSPFSETYQRTLREWILMLSGKMQQNLNYPDLKKVEMWIMVNLIRVRNGNLGEPINFQLPKEIKLATDSYFLDKFYTVFGIAMNPSIVARLVYIFINGNFAFTYEQMLNIAAADPEKEKTVRQVENLLTSLKEELNLPLVKRDTLVKDLFNVVYLQYGIVYILFNKHKYFFKKVLKDNKKASSSIRGACEDAFADKKFDENKIYSIAYVLVTHWEDMLSNLNRELPKIQIGLFFDTDLEYMDLLKKQLQYFFKDKVEIQIMNDLTFASFRENTAHYDFVLTNIVNLDSNGVPIITLPIYPSLQDWEKINELYQKICTNKF</sequence>
<dbReference type="PANTHER" id="PTHR30185:SF18">
    <property type="entry name" value="TRANSCRIPTIONAL REGULATOR MTLR"/>
    <property type="match status" value="1"/>
</dbReference>
<dbReference type="Gene3D" id="1.10.10.10">
    <property type="entry name" value="Winged helix-like DNA-binding domain superfamily/Winged helix DNA-binding domain"/>
    <property type="match status" value="1"/>
</dbReference>
<name>A0AAW9JUI0_CARML</name>